<name>A0A223ARF4_9FIRM</name>
<protein>
    <submittedName>
        <fullName evidence="2">Uncharacterized protein</fullName>
    </submittedName>
</protein>
<dbReference type="Proteomes" id="UP000214689">
    <property type="component" value="Chromosome"/>
</dbReference>
<dbReference type="AlphaFoldDB" id="A0A223ARF4"/>
<keyword evidence="1" id="KW-1133">Transmembrane helix</keyword>
<dbReference type="RefSeq" id="WP_094233781.1">
    <property type="nucleotide sequence ID" value="NZ_CP016199.1"/>
</dbReference>
<dbReference type="EMBL" id="CP016199">
    <property type="protein sequence ID" value="ASS37558.1"/>
    <property type="molecule type" value="Genomic_DNA"/>
</dbReference>
<evidence type="ECO:0000256" key="1">
    <source>
        <dbReference type="SAM" id="Phobius"/>
    </source>
</evidence>
<keyword evidence="1" id="KW-0812">Transmembrane</keyword>
<evidence type="ECO:0000313" key="2">
    <source>
        <dbReference type="EMBL" id="ASS37558.1"/>
    </source>
</evidence>
<gene>
    <name evidence="2" type="ORF">AXF17_03185</name>
</gene>
<accession>A0A223ARF4</accession>
<proteinExistence type="predicted"/>
<reference evidence="3" key="1">
    <citation type="submission" date="2016-05" db="EMBL/GenBank/DDBJ databases">
        <authorList>
            <person name="Holder M.E."/>
            <person name="Ajami N.J."/>
            <person name="Petrosino J.F."/>
        </authorList>
    </citation>
    <scope>NUCLEOTIDE SEQUENCE [LARGE SCALE GENOMIC DNA]</scope>
    <source>
        <strain evidence="3">ATCC 700696</strain>
    </source>
</reference>
<keyword evidence="1" id="KW-0472">Membrane</keyword>
<feature type="transmembrane region" description="Helical" evidence="1">
    <location>
        <begin position="21"/>
        <end position="41"/>
    </location>
</feature>
<evidence type="ECO:0000313" key="3">
    <source>
        <dbReference type="Proteomes" id="UP000214689"/>
    </source>
</evidence>
<sequence length="275" mass="31578">MGSTSSIWKRLCLRLFNRKSIINYIIISLSSAAILFGLMNYTPSVDRMRAKALETIGKMGTSEYFKEDVSAVNDIKAEYQDKLRQQVLKHDLSKTVSKFNKAVAKVKTKPEMIKSLVKKLEKYRKNIYSDDDKSSAKELIHKFKVGAKEDSSKEALKARYLDIEEQILNFKTVKQHEEEEARKVKIAARWTVAGSSEYPFKLGSDGNFIMPIDMNGSHGYLTGKWELDNTTVTVHILKNTIDETYKPYDWVFNYDEEADALMGTGQFAGWKYTKY</sequence>
<keyword evidence="3" id="KW-1185">Reference proteome</keyword>
<organism evidence="2 3">
    <name type="scientific">Mogibacterium pumilum</name>
    <dbReference type="NCBI Taxonomy" id="86332"/>
    <lineage>
        <taxon>Bacteria</taxon>
        <taxon>Bacillati</taxon>
        <taxon>Bacillota</taxon>
        <taxon>Clostridia</taxon>
        <taxon>Peptostreptococcales</taxon>
        <taxon>Anaerovoracaceae</taxon>
        <taxon>Mogibacterium</taxon>
    </lineage>
</organism>